<dbReference type="Proteomes" id="UP000007115">
    <property type="component" value="Unassembled WGS sequence"/>
</dbReference>
<sequence length="359" mass="41841">MSDHPRAPRDRLNRREKEFIRIVRSLPRPYPDPAIEWQLKLYSLLTRTKRRLDRLPIAALLSNEHLRWLRVVRGADLNVDEAEPVDLEARFFMPAPRNPLKCFLEMYSNGFLGWAMPDYCAMNGWELFDERVLPVLRVLRYYHAVINAVEKSYPDVGTNPYWFPAGFRKFNPTGLQRSTDYFWIQDFYHYRSPDVSGPDPAVPHSIVSLVDTSIDVPDDHILKSELLMGILCMRHILALRHWPGHYTLPLLILSYHDTRGRIIQMHCENGKLHIRMSRHLDLSVPKCPQDVTQIPRDGLIMTKWFLSKPIGNTAFFSPPHKDSQEEDGRQKRTHQEPGTSWPLAIPKEEHDGNAAQNQQ</sequence>
<dbReference type="GeneID" id="25791734"/>
<dbReference type="OMA" id="ANEHHEF"/>
<evidence type="ECO:0000313" key="3">
    <source>
        <dbReference type="Proteomes" id="UP000007115"/>
    </source>
</evidence>
<dbReference type="OrthoDB" id="4880713at2759"/>
<organism evidence="2 3">
    <name type="scientific">Hypocrea virens (strain Gv29-8 / FGSC 10586)</name>
    <name type="common">Gliocladium virens</name>
    <name type="synonym">Trichoderma virens</name>
    <dbReference type="NCBI Taxonomy" id="413071"/>
    <lineage>
        <taxon>Eukaryota</taxon>
        <taxon>Fungi</taxon>
        <taxon>Dikarya</taxon>
        <taxon>Ascomycota</taxon>
        <taxon>Pezizomycotina</taxon>
        <taxon>Sordariomycetes</taxon>
        <taxon>Hypocreomycetidae</taxon>
        <taxon>Hypocreales</taxon>
        <taxon>Hypocreaceae</taxon>
        <taxon>Trichoderma</taxon>
    </lineage>
</organism>
<dbReference type="STRING" id="413071.G9MVV7"/>
<dbReference type="InParanoid" id="G9MVV7"/>
<comment type="caution">
    <text evidence="2">The sequence shown here is derived from an EMBL/GenBank/DDBJ whole genome shotgun (WGS) entry which is preliminary data.</text>
</comment>
<gene>
    <name evidence="2" type="ORF">TRIVIDRAFT_223044</name>
</gene>
<evidence type="ECO:0000256" key="1">
    <source>
        <dbReference type="SAM" id="MobiDB-lite"/>
    </source>
</evidence>
<dbReference type="VEuPathDB" id="FungiDB:TRIVIDRAFT_223044"/>
<accession>G9MVV7</accession>
<dbReference type="RefSeq" id="XP_013955626.1">
    <property type="nucleotide sequence ID" value="XM_014100151.1"/>
</dbReference>
<dbReference type="AlphaFoldDB" id="G9MVV7"/>
<reference evidence="2 3" key="1">
    <citation type="journal article" date="2011" name="Genome Biol.">
        <title>Comparative genome sequence analysis underscores mycoparasitism as the ancestral life style of Trichoderma.</title>
        <authorList>
            <person name="Kubicek C.P."/>
            <person name="Herrera-Estrella A."/>
            <person name="Seidl-Seiboth V."/>
            <person name="Martinez D.A."/>
            <person name="Druzhinina I.S."/>
            <person name="Thon M."/>
            <person name="Zeilinger S."/>
            <person name="Casas-Flores S."/>
            <person name="Horwitz B.A."/>
            <person name="Mukherjee P.K."/>
            <person name="Mukherjee M."/>
            <person name="Kredics L."/>
            <person name="Alcaraz L.D."/>
            <person name="Aerts A."/>
            <person name="Antal Z."/>
            <person name="Atanasova L."/>
            <person name="Cervantes-Badillo M.G."/>
            <person name="Challacombe J."/>
            <person name="Chertkov O."/>
            <person name="McCluskey K."/>
            <person name="Coulpier F."/>
            <person name="Deshpande N."/>
            <person name="von Doehren H."/>
            <person name="Ebbole D.J."/>
            <person name="Esquivel-Naranjo E.U."/>
            <person name="Fekete E."/>
            <person name="Flipphi M."/>
            <person name="Glaser F."/>
            <person name="Gomez-Rodriguez E.Y."/>
            <person name="Gruber S."/>
            <person name="Han C."/>
            <person name="Henrissat B."/>
            <person name="Hermosa R."/>
            <person name="Hernandez-Onate M."/>
            <person name="Karaffa L."/>
            <person name="Kosti I."/>
            <person name="Le Crom S."/>
            <person name="Lindquist E."/>
            <person name="Lucas S."/>
            <person name="Luebeck M."/>
            <person name="Luebeck P.S."/>
            <person name="Margeot A."/>
            <person name="Metz B."/>
            <person name="Misra M."/>
            <person name="Nevalainen H."/>
            <person name="Omann M."/>
            <person name="Packer N."/>
            <person name="Perrone G."/>
            <person name="Uresti-Rivera E.E."/>
            <person name="Salamov A."/>
            <person name="Schmoll M."/>
            <person name="Seiboth B."/>
            <person name="Shapiro H."/>
            <person name="Sukno S."/>
            <person name="Tamayo-Ramos J.A."/>
            <person name="Tisch D."/>
            <person name="Wiest A."/>
            <person name="Wilkinson H.H."/>
            <person name="Zhang M."/>
            <person name="Coutinho P.M."/>
            <person name="Kenerley C.M."/>
            <person name="Monte E."/>
            <person name="Baker S.E."/>
            <person name="Grigoriev I.V."/>
        </authorList>
    </citation>
    <scope>NUCLEOTIDE SEQUENCE [LARGE SCALE GENOMIC DNA]</scope>
    <source>
        <strain evidence="3">Gv29-8 / FGSC 10586</strain>
    </source>
</reference>
<feature type="compositionally biased region" description="Basic and acidic residues" evidence="1">
    <location>
        <begin position="319"/>
        <end position="335"/>
    </location>
</feature>
<dbReference type="HOGENOM" id="CLU_771747_0_0_1"/>
<dbReference type="EMBL" id="ABDF02000071">
    <property type="protein sequence ID" value="EHK21432.1"/>
    <property type="molecule type" value="Genomic_DNA"/>
</dbReference>
<keyword evidence="3" id="KW-1185">Reference proteome</keyword>
<proteinExistence type="predicted"/>
<evidence type="ECO:0000313" key="2">
    <source>
        <dbReference type="EMBL" id="EHK21432.1"/>
    </source>
</evidence>
<name>G9MVV7_HYPVG</name>
<protein>
    <submittedName>
        <fullName evidence="2">Uncharacterized protein</fullName>
    </submittedName>
</protein>
<feature type="region of interest" description="Disordered" evidence="1">
    <location>
        <begin position="315"/>
        <end position="359"/>
    </location>
</feature>